<dbReference type="AlphaFoldDB" id="A0A2T1DCE9"/>
<evidence type="ECO:0000313" key="2">
    <source>
        <dbReference type="Proteomes" id="UP000238634"/>
    </source>
</evidence>
<proteinExistence type="predicted"/>
<dbReference type="RefSeq" id="WP_073073256.1">
    <property type="nucleotide sequence ID" value="NZ_MPPI01000021.1"/>
</dbReference>
<evidence type="ECO:0000313" key="1">
    <source>
        <dbReference type="EMBL" id="PSB18202.1"/>
    </source>
</evidence>
<dbReference type="OrthoDB" id="9794742at2"/>
<protein>
    <submittedName>
        <fullName evidence="1">DUF4926 domain-containing protein</fullName>
    </submittedName>
</protein>
<keyword evidence="2" id="KW-1185">Reference proteome</keyword>
<gene>
    <name evidence="1" type="ORF">C7B65_15975</name>
</gene>
<sequence>MLFHWAILQRDVPESAAVTGDRGVIVDELPFSQALQESGYTIEVFQQGKTLDVVAAQTQ</sequence>
<name>A0A2T1DCE9_9CYAN</name>
<dbReference type="EMBL" id="PVWG01000019">
    <property type="protein sequence ID" value="PSB18202.1"/>
    <property type="molecule type" value="Genomic_DNA"/>
</dbReference>
<comment type="caution">
    <text evidence="1">The sequence shown here is derived from an EMBL/GenBank/DDBJ whole genome shotgun (WGS) entry which is preliminary data.</text>
</comment>
<reference evidence="1 2" key="2">
    <citation type="submission" date="2018-03" db="EMBL/GenBank/DDBJ databases">
        <title>The ancient ancestry and fast evolution of plastids.</title>
        <authorList>
            <person name="Moore K.R."/>
            <person name="Magnabosco C."/>
            <person name="Momper L."/>
            <person name="Gold D.A."/>
            <person name="Bosak T."/>
            <person name="Fournier G.P."/>
        </authorList>
    </citation>
    <scope>NUCLEOTIDE SEQUENCE [LARGE SCALE GENOMIC DNA]</scope>
    <source>
        <strain evidence="1 2">ULC007</strain>
    </source>
</reference>
<accession>A0A2T1DCE9</accession>
<dbReference type="STRING" id="1920490.GCA_001895925_01065"/>
<organism evidence="1 2">
    <name type="scientific">Phormidesmis priestleyi ULC007</name>
    <dbReference type="NCBI Taxonomy" id="1920490"/>
    <lineage>
        <taxon>Bacteria</taxon>
        <taxon>Bacillati</taxon>
        <taxon>Cyanobacteriota</taxon>
        <taxon>Cyanophyceae</taxon>
        <taxon>Leptolyngbyales</taxon>
        <taxon>Leptolyngbyaceae</taxon>
        <taxon>Phormidesmis</taxon>
    </lineage>
</organism>
<reference evidence="1 2" key="1">
    <citation type="submission" date="2018-02" db="EMBL/GenBank/DDBJ databases">
        <authorList>
            <person name="Cohen D.B."/>
            <person name="Kent A.D."/>
        </authorList>
    </citation>
    <scope>NUCLEOTIDE SEQUENCE [LARGE SCALE GENOMIC DNA]</scope>
    <source>
        <strain evidence="1 2">ULC007</strain>
    </source>
</reference>
<dbReference type="Proteomes" id="UP000238634">
    <property type="component" value="Unassembled WGS sequence"/>
</dbReference>